<dbReference type="EMBL" id="JAUCMV010000005">
    <property type="protein sequence ID" value="KAK0397344.1"/>
    <property type="molecule type" value="Genomic_DNA"/>
</dbReference>
<gene>
    <name evidence="5" type="ORF">QR680_002091</name>
</gene>
<evidence type="ECO:0000313" key="6">
    <source>
        <dbReference type="Proteomes" id="UP001175271"/>
    </source>
</evidence>
<keyword evidence="4" id="KW-1133">Transmembrane helix</keyword>
<evidence type="ECO:0000256" key="3">
    <source>
        <dbReference type="SAM" id="MobiDB-lite"/>
    </source>
</evidence>
<feature type="region of interest" description="Disordered" evidence="3">
    <location>
        <begin position="235"/>
        <end position="261"/>
    </location>
</feature>
<dbReference type="InterPro" id="IPR003591">
    <property type="entry name" value="Leu-rich_rpt_typical-subtyp"/>
</dbReference>
<organism evidence="5 6">
    <name type="scientific">Steinernema hermaphroditum</name>
    <dbReference type="NCBI Taxonomy" id="289476"/>
    <lineage>
        <taxon>Eukaryota</taxon>
        <taxon>Metazoa</taxon>
        <taxon>Ecdysozoa</taxon>
        <taxon>Nematoda</taxon>
        <taxon>Chromadorea</taxon>
        <taxon>Rhabditida</taxon>
        <taxon>Tylenchina</taxon>
        <taxon>Panagrolaimomorpha</taxon>
        <taxon>Strongyloidoidea</taxon>
        <taxon>Steinernematidae</taxon>
        <taxon>Steinernema</taxon>
    </lineage>
</organism>
<name>A0AA39H3A3_9BILA</name>
<evidence type="ECO:0000256" key="2">
    <source>
        <dbReference type="ARBA" id="ARBA00022737"/>
    </source>
</evidence>
<dbReference type="AlphaFoldDB" id="A0AA39H3A3"/>
<sequence>MNINEIPSTGDILDECKASGEEGIRGIPLTSTGTIDFSSVPLITDKLMTDVLTKDLTYARQNIAYFAKKALDLLKERNAAQAFAEQMKAKVKLLENQNKCIRESAVRMQARVEQEEEYISNMLLKRIQKLKNDKESLALMYEQEEEYLTNDLTRKLSQLESERNELAGRLAQEQSWVESNLLEKIRRLEGEIQTHQNSLETMRKEKVDLENSLEQEQESLFNTLGKRISKLESEKRTMQNRLSQYESVEASPSESDENSDVSELVCGDNSAVNCTCTHDNEPTVICDYARFKDEGQYFSLNTACLSFPKNYEPVRVHLRGSGIRKLHSKQVLPSVAKKLTDLDLSDNLINYIGKNAFENMDSLKVLRLSHNNLKHLRQEMFHDDLGFKLHKLFLDYNDIAELPDGVFKNLGNLHTLVLDGNVLTNFSKKSFLGLSNLQELSMDYCNIEKLPVDVFDELINLKRLSLRGNKFVKIPKAVNSITHLEILDMSKTHVAEFKDRSLKSDHQIKKLIMTNLTYMYHIDSCAFCDLKNLEEIDFSNSKQLYHIDINAFGMASQEGERASNVTKINFANCNISALPEGLYDFESLEEFRLEGNPLLCNCHTDFLASPAIRYKDTPRCALPPRLEGVEITKATHTCGFNFSDAVEAFFLLYCILLFLIGGSLFWVKGRCTNVFYKPDMPHIGYSNLTARSDDDQKQLQNDFDPVNV</sequence>
<dbReference type="Pfam" id="PF13855">
    <property type="entry name" value="LRR_8"/>
    <property type="match status" value="2"/>
</dbReference>
<dbReference type="InterPro" id="IPR026906">
    <property type="entry name" value="LRR_5"/>
</dbReference>
<comment type="caution">
    <text evidence="5">The sequence shown here is derived from an EMBL/GenBank/DDBJ whole genome shotgun (WGS) entry which is preliminary data.</text>
</comment>
<evidence type="ECO:0008006" key="7">
    <source>
        <dbReference type="Google" id="ProtNLM"/>
    </source>
</evidence>
<keyword evidence="2" id="KW-0677">Repeat</keyword>
<dbReference type="SMART" id="SM00369">
    <property type="entry name" value="LRR_TYP"/>
    <property type="match status" value="6"/>
</dbReference>
<keyword evidence="1" id="KW-0433">Leucine-rich repeat</keyword>
<evidence type="ECO:0000256" key="4">
    <source>
        <dbReference type="SAM" id="Phobius"/>
    </source>
</evidence>
<feature type="transmembrane region" description="Helical" evidence="4">
    <location>
        <begin position="648"/>
        <end position="667"/>
    </location>
</feature>
<dbReference type="Pfam" id="PF13306">
    <property type="entry name" value="LRR_5"/>
    <property type="match status" value="1"/>
</dbReference>
<dbReference type="PANTHER" id="PTHR15276">
    <property type="entry name" value="H4 D10S170 PROTEIN-RELATED"/>
    <property type="match status" value="1"/>
</dbReference>
<dbReference type="PANTHER" id="PTHR15276:SF0">
    <property type="entry name" value="COILED-COIL DOMAIN-CONTAINING PROTEIN 6"/>
    <property type="match status" value="1"/>
</dbReference>
<dbReference type="InterPro" id="IPR019152">
    <property type="entry name" value="DUF2046"/>
</dbReference>
<dbReference type="SUPFAM" id="SSF52058">
    <property type="entry name" value="L domain-like"/>
    <property type="match status" value="1"/>
</dbReference>
<dbReference type="Proteomes" id="UP001175271">
    <property type="component" value="Unassembled WGS sequence"/>
</dbReference>
<reference evidence="5" key="1">
    <citation type="submission" date="2023-06" db="EMBL/GenBank/DDBJ databases">
        <title>Genomic analysis of the entomopathogenic nematode Steinernema hermaphroditum.</title>
        <authorList>
            <person name="Schwarz E.M."/>
            <person name="Heppert J.K."/>
            <person name="Baniya A."/>
            <person name="Schwartz H.T."/>
            <person name="Tan C.-H."/>
            <person name="Antoshechkin I."/>
            <person name="Sternberg P.W."/>
            <person name="Goodrich-Blair H."/>
            <person name="Dillman A.R."/>
        </authorList>
    </citation>
    <scope>NUCLEOTIDE SEQUENCE</scope>
    <source>
        <strain evidence="5">PS9179</strain>
        <tissue evidence="5">Whole animal</tissue>
    </source>
</reference>
<dbReference type="InterPro" id="IPR032675">
    <property type="entry name" value="LRR_dom_sf"/>
</dbReference>
<protein>
    <recommendedName>
        <fullName evidence="7">LRRCT domain-containing protein</fullName>
    </recommendedName>
</protein>
<dbReference type="InterPro" id="IPR001611">
    <property type="entry name" value="Leu-rich_rpt"/>
</dbReference>
<keyword evidence="6" id="KW-1185">Reference proteome</keyword>
<keyword evidence="4" id="KW-0812">Transmembrane</keyword>
<dbReference type="Pfam" id="PF09755">
    <property type="entry name" value="DUF2046"/>
    <property type="match status" value="1"/>
</dbReference>
<dbReference type="PROSITE" id="PS51450">
    <property type="entry name" value="LRR"/>
    <property type="match status" value="2"/>
</dbReference>
<evidence type="ECO:0000313" key="5">
    <source>
        <dbReference type="EMBL" id="KAK0397344.1"/>
    </source>
</evidence>
<keyword evidence="4" id="KW-0472">Membrane</keyword>
<evidence type="ECO:0000256" key="1">
    <source>
        <dbReference type="ARBA" id="ARBA00022614"/>
    </source>
</evidence>
<accession>A0AA39H3A3</accession>
<dbReference type="Gene3D" id="3.80.10.10">
    <property type="entry name" value="Ribonuclease Inhibitor"/>
    <property type="match status" value="3"/>
</dbReference>
<proteinExistence type="predicted"/>
<feature type="compositionally biased region" description="Polar residues" evidence="3">
    <location>
        <begin position="239"/>
        <end position="253"/>
    </location>
</feature>